<keyword evidence="2" id="KW-0378">Hydrolase</keyword>
<feature type="region of interest" description="Disordered" evidence="5">
    <location>
        <begin position="1"/>
        <end position="24"/>
    </location>
</feature>
<dbReference type="PANTHER" id="PTHR41286">
    <property type="entry name" value="HNH NUCLEASE YAJD-RELATED"/>
    <property type="match status" value="1"/>
</dbReference>
<name>A0ABN6DXR5_9BACT</name>
<dbReference type="GO" id="GO:0004519">
    <property type="term" value="F:endonuclease activity"/>
    <property type="evidence" value="ECO:0007669"/>
    <property type="project" value="UniProtKB-KW"/>
</dbReference>
<dbReference type="EMBL" id="AP024355">
    <property type="protein sequence ID" value="BCR04906.1"/>
    <property type="molecule type" value="Genomic_DNA"/>
</dbReference>
<dbReference type="InterPro" id="IPR003615">
    <property type="entry name" value="HNH_nuc"/>
</dbReference>
<sequence length="116" mass="12963">MGRSFKPRGKRGPTPPAVKSQEEADTLVRKLRGEMADGENYREKSLKLHGWICAKCGREFEASTLHLLTVHHKDGNHHNNPPDGSNWENLCIYCHDDEHSRSLLGDYLSGAGKGRG</sequence>
<organism evidence="7 8">
    <name type="scientific">Desulfuromonas versatilis</name>
    <dbReference type="NCBI Taxonomy" id="2802975"/>
    <lineage>
        <taxon>Bacteria</taxon>
        <taxon>Pseudomonadati</taxon>
        <taxon>Thermodesulfobacteriota</taxon>
        <taxon>Desulfuromonadia</taxon>
        <taxon>Desulfuromonadales</taxon>
        <taxon>Desulfuromonadaceae</taxon>
        <taxon>Desulfuromonas</taxon>
    </lineage>
</organism>
<reference evidence="7 8" key="1">
    <citation type="journal article" date="2016" name="C (Basel)">
        <title>Selective Growth of and Electricity Production by Marine Exoelectrogenic Bacteria in Self-Aggregated Hydrogel of Microbially Reduced Graphene Oxide.</title>
        <authorList>
            <person name="Yoshida N."/>
            <person name="Goto Y."/>
            <person name="Miyata Y."/>
        </authorList>
    </citation>
    <scope>NUCLEOTIDE SEQUENCE [LARGE SCALE GENOMIC DNA]</scope>
    <source>
        <strain evidence="7 8">NIT-T3</strain>
    </source>
</reference>
<protein>
    <recommendedName>
        <fullName evidence="4">Putative HNH nuclease YajD</fullName>
    </recommendedName>
</protein>
<dbReference type="InterPro" id="IPR002711">
    <property type="entry name" value="HNH"/>
</dbReference>
<keyword evidence="1" id="KW-0540">Nuclease</keyword>
<keyword evidence="8" id="KW-1185">Reference proteome</keyword>
<evidence type="ECO:0000313" key="7">
    <source>
        <dbReference type="EMBL" id="BCR04906.1"/>
    </source>
</evidence>
<evidence type="ECO:0000256" key="4">
    <source>
        <dbReference type="ARBA" id="ARBA00040194"/>
    </source>
</evidence>
<dbReference type="Pfam" id="PF01844">
    <property type="entry name" value="HNH"/>
    <property type="match status" value="1"/>
</dbReference>
<proteinExistence type="inferred from homology"/>
<gene>
    <name evidence="7" type="ORF">DESUT3_19750</name>
</gene>
<dbReference type="PANTHER" id="PTHR41286:SF1">
    <property type="entry name" value="HNH NUCLEASE YAJD-RELATED"/>
    <property type="match status" value="1"/>
</dbReference>
<keyword evidence="7" id="KW-0255">Endonuclease</keyword>
<evidence type="ECO:0000256" key="1">
    <source>
        <dbReference type="ARBA" id="ARBA00022722"/>
    </source>
</evidence>
<evidence type="ECO:0000259" key="6">
    <source>
        <dbReference type="Pfam" id="PF01844"/>
    </source>
</evidence>
<evidence type="ECO:0000256" key="2">
    <source>
        <dbReference type="ARBA" id="ARBA00022801"/>
    </source>
</evidence>
<dbReference type="Proteomes" id="UP001319827">
    <property type="component" value="Chromosome"/>
</dbReference>
<accession>A0ABN6DXR5</accession>
<evidence type="ECO:0000256" key="3">
    <source>
        <dbReference type="ARBA" id="ARBA00038412"/>
    </source>
</evidence>
<evidence type="ECO:0000256" key="5">
    <source>
        <dbReference type="SAM" id="MobiDB-lite"/>
    </source>
</evidence>
<feature type="domain" description="HNH" evidence="6">
    <location>
        <begin position="53"/>
        <end position="101"/>
    </location>
</feature>
<dbReference type="RefSeq" id="WP_221252345.1">
    <property type="nucleotide sequence ID" value="NZ_AP024355.1"/>
</dbReference>
<comment type="similarity">
    <text evidence="3">Belongs to the HNH nuclease family.</text>
</comment>
<dbReference type="NCBIfam" id="NF008448">
    <property type="entry name" value="PRK11295.1"/>
    <property type="match status" value="1"/>
</dbReference>
<dbReference type="CDD" id="cd00085">
    <property type="entry name" value="HNHc"/>
    <property type="match status" value="1"/>
</dbReference>
<evidence type="ECO:0000313" key="8">
    <source>
        <dbReference type="Proteomes" id="UP001319827"/>
    </source>
</evidence>
<feature type="compositionally biased region" description="Basic residues" evidence="5">
    <location>
        <begin position="1"/>
        <end position="11"/>
    </location>
</feature>
<reference evidence="7 8" key="2">
    <citation type="journal article" date="2021" name="Int. J. Syst. Evol. Microbiol.">
        <title>Isolation and Polyphasic Characterization of Desulfuromonas versatilis sp. Nov., an Electrogenic Bacteria Capable of Versatile Metabolism Isolated from a Graphene Oxide-Reducing Enrichment Culture.</title>
        <authorList>
            <person name="Xie L."/>
            <person name="Yoshida N."/>
            <person name="Ishii S."/>
            <person name="Meng L."/>
        </authorList>
    </citation>
    <scope>NUCLEOTIDE SEQUENCE [LARGE SCALE GENOMIC DNA]</scope>
    <source>
        <strain evidence="7 8">NIT-T3</strain>
    </source>
</reference>